<accession>A0A0A9EDQ1</accession>
<organism evidence="1">
    <name type="scientific">Arundo donax</name>
    <name type="common">Giant reed</name>
    <name type="synonym">Donax arundinaceus</name>
    <dbReference type="NCBI Taxonomy" id="35708"/>
    <lineage>
        <taxon>Eukaryota</taxon>
        <taxon>Viridiplantae</taxon>
        <taxon>Streptophyta</taxon>
        <taxon>Embryophyta</taxon>
        <taxon>Tracheophyta</taxon>
        <taxon>Spermatophyta</taxon>
        <taxon>Magnoliopsida</taxon>
        <taxon>Liliopsida</taxon>
        <taxon>Poales</taxon>
        <taxon>Poaceae</taxon>
        <taxon>PACMAD clade</taxon>
        <taxon>Arundinoideae</taxon>
        <taxon>Arundineae</taxon>
        <taxon>Arundo</taxon>
    </lineage>
</organism>
<name>A0A0A9EDQ1_ARUDO</name>
<reference evidence="1" key="1">
    <citation type="submission" date="2014-09" db="EMBL/GenBank/DDBJ databases">
        <authorList>
            <person name="Magalhaes I.L.F."/>
            <person name="Oliveira U."/>
            <person name="Santos F.R."/>
            <person name="Vidigal T.H.D.A."/>
            <person name="Brescovit A.D."/>
            <person name="Santos A.J."/>
        </authorList>
    </citation>
    <scope>NUCLEOTIDE SEQUENCE</scope>
    <source>
        <tissue evidence="1">Shoot tissue taken approximately 20 cm above the soil surface</tissue>
    </source>
</reference>
<dbReference type="EMBL" id="GBRH01203758">
    <property type="protein sequence ID" value="JAD94137.1"/>
    <property type="molecule type" value="Transcribed_RNA"/>
</dbReference>
<proteinExistence type="predicted"/>
<sequence length="57" mass="6658">MFALSEFISLRTNPFSFKWQWTGCEYALCSIIDRQSPVQVLLVQFNKLVNYPSVPFP</sequence>
<dbReference type="AlphaFoldDB" id="A0A0A9EDQ1"/>
<evidence type="ECO:0000313" key="1">
    <source>
        <dbReference type="EMBL" id="JAD94137.1"/>
    </source>
</evidence>
<protein>
    <submittedName>
        <fullName evidence="1">Uncharacterized protein</fullName>
    </submittedName>
</protein>
<reference evidence="1" key="2">
    <citation type="journal article" date="2015" name="Data Brief">
        <title>Shoot transcriptome of the giant reed, Arundo donax.</title>
        <authorList>
            <person name="Barrero R.A."/>
            <person name="Guerrero F.D."/>
            <person name="Moolhuijzen P."/>
            <person name="Goolsby J.A."/>
            <person name="Tidwell J."/>
            <person name="Bellgard S.E."/>
            <person name="Bellgard M.I."/>
        </authorList>
    </citation>
    <scope>NUCLEOTIDE SEQUENCE</scope>
    <source>
        <tissue evidence="1">Shoot tissue taken approximately 20 cm above the soil surface</tissue>
    </source>
</reference>